<evidence type="ECO:0000256" key="1">
    <source>
        <dbReference type="ARBA" id="ARBA00004651"/>
    </source>
</evidence>
<name>A0ABU3U4M3_9FLAO</name>
<keyword evidence="3 6" id="KW-0812">Transmembrane</keyword>
<feature type="transmembrane region" description="Helical" evidence="6">
    <location>
        <begin position="372"/>
        <end position="393"/>
    </location>
</feature>
<feature type="transmembrane region" description="Helical" evidence="6">
    <location>
        <begin position="399"/>
        <end position="419"/>
    </location>
</feature>
<organism evidence="7 8">
    <name type="scientific">Gilvirhabdus luticola</name>
    <dbReference type="NCBI Taxonomy" id="3079858"/>
    <lineage>
        <taxon>Bacteria</taxon>
        <taxon>Pseudomonadati</taxon>
        <taxon>Bacteroidota</taxon>
        <taxon>Flavobacteriia</taxon>
        <taxon>Flavobacteriales</taxon>
        <taxon>Flavobacteriaceae</taxon>
        <taxon>Gilvirhabdus</taxon>
    </lineage>
</organism>
<dbReference type="CDD" id="cd13125">
    <property type="entry name" value="MATE_like_10"/>
    <property type="match status" value="1"/>
</dbReference>
<gene>
    <name evidence="7" type="ORF">RXV94_04285</name>
</gene>
<evidence type="ECO:0000256" key="5">
    <source>
        <dbReference type="ARBA" id="ARBA00023136"/>
    </source>
</evidence>
<sequence>MKIREFINNNLLFKVTSANTLLVFTRMGFSLISQKVLAILIGAEGIALVGNLKNVISFFEQFSVLGTSNGLIKFISQYKNDKIQLKNLFSTTFIFAAIATLVSFLVLFFCSSVLNDFIFGTNYSYAYIFKILSFIVPFISLNAILYALLNGLSSYKLYSKLTFITIVVSTVVIIALTYYYGIRGALLAVITIPIIQFLTYFIFFGNSHKPYFNFRKLSFSLDFKNQLLSYSFMTIIVILGINLTDIAIRNLIENRLNISEAGYWTAMASISKTYMQFPAAIFPLYILPRYAKINNTFTFRNEVKKIYKLLLPLIVVGMILVFLFRNLIIQLLYTEEFLVIESFFKWQLMGDLMKFIAIVISYQFLAKKQIGYYIFTELLSVILFYVFSVYFIDLYDTEGIVMAHFVRYILYFLVVLVILRNNFISRRNISI</sequence>
<feature type="transmembrane region" description="Helical" evidence="6">
    <location>
        <begin position="227"/>
        <end position="252"/>
    </location>
</feature>
<feature type="transmembrane region" description="Helical" evidence="6">
    <location>
        <begin position="88"/>
        <end position="114"/>
    </location>
</feature>
<keyword evidence="8" id="KW-1185">Reference proteome</keyword>
<feature type="transmembrane region" description="Helical" evidence="6">
    <location>
        <begin position="126"/>
        <end position="149"/>
    </location>
</feature>
<evidence type="ECO:0000256" key="3">
    <source>
        <dbReference type="ARBA" id="ARBA00022692"/>
    </source>
</evidence>
<evidence type="ECO:0000256" key="2">
    <source>
        <dbReference type="ARBA" id="ARBA00022475"/>
    </source>
</evidence>
<comment type="subcellular location">
    <subcellularLocation>
        <location evidence="1">Cell membrane</location>
        <topology evidence="1">Multi-pass membrane protein</topology>
    </subcellularLocation>
</comment>
<keyword evidence="5 6" id="KW-0472">Membrane</keyword>
<dbReference type="Pfam" id="PF01943">
    <property type="entry name" value="Polysacc_synt"/>
    <property type="match status" value="1"/>
</dbReference>
<accession>A0ABU3U4M3</accession>
<feature type="transmembrane region" description="Helical" evidence="6">
    <location>
        <begin position="344"/>
        <end position="365"/>
    </location>
</feature>
<evidence type="ECO:0000313" key="8">
    <source>
        <dbReference type="Proteomes" id="UP001268651"/>
    </source>
</evidence>
<feature type="transmembrane region" description="Helical" evidence="6">
    <location>
        <begin position="186"/>
        <end position="206"/>
    </location>
</feature>
<proteinExistence type="predicted"/>
<evidence type="ECO:0000256" key="6">
    <source>
        <dbReference type="SAM" id="Phobius"/>
    </source>
</evidence>
<dbReference type="InterPro" id="IPR044550">
    <property type="entry name" value="WzxE"/>
</dbReference>
<dbReference type="InterPro" id="IPR050833">
    <property type="entry name" value="Poly_Biosynth_Transport"/>
</dbReference>
<dbReference type="InterPro" id="IPR002797">
    <property type="entry name" value="Polysacc_synth"/>
</dbReference>
<reference evidence="7 8" key="1">
    <citation type="submission" date="2023-10" db="EMBL/GenBank/DDBJ databases">
        <title>Marimonas sp. nov. isolated from tidal mud flat.</title>
        <authorList>
            <person name="Jaincy N.J."/>
            <person name="Srinivasan S."/>
            <person name="Lee S.-S."/>
        </authorList>
    </citation>
    <scope>NUCLEOTIDE SEQUENCE [LARGE SCALE GENOMIC DNA]</scope>
    <source>
        <strain evidence="7 8">MJ-SS3</strain>
    </source>
</reference>
<evidence type="ECO:0000313" key="7">
    <source>
        <dbReference type="EMBL" id="MDU8885367.1"/>
    </source>
</evidence>
<dbReference type="EMBL" id="JAWHTF010000001">
    <property type="protein sequence ID" value="MDU8885367.1"/>
    <property type="molecule type" value="Genomic_DNA"/>
</dbReference>
<dbReference type="PANTHER" id="PTHR30250">
    <property type="entry name" value="PST FAMILY PREDICTED COLANIC ACID TRANSPORTER"/>
    <property type="match status" value="1"/>
</dbReference>
<keyword evidence="4 6" id="KW-1133">Transmembrane helix</keyword>
<dbReference type="Proteomes" id="UP001268651">
    <property type="component" value="Unassembled WGS sequence"/>
</dbReference>
<dbReference type="PANTHER" id="PTHR30250:SF30">
    <property type="entry name" value="LIPID III FLIPPASE"/>
    <property type="match status" value="1"/>
</dbReference>
<keyword evidence="2" id="KW-1003">Cell membrane</keyword>
<feature type="transmembrane region" description="Helical" evidence="6">
    <location>
        <begin position="264"/>
        <end position="288"/>
    </location>
</feature>
<dbReference type="RefSeq" id="WP_316661230.1">
    <property type="nucleotide sequence ID" value="NZ_JAWHTF010000001.1"/>
</dbReference>
<protein>
    <submittedName>
        <fullName evidence="7">O-antigen translocase</fullName>
    </submittedName>
</protein>
<feature type="transmembrane region" description="Helical" evidence="6">
    <location>
        <begin position="309"/>
        <end position="332"/>
    </location>
</feature>
<evidence type="ECO:0000256" key="4">
    <source>
        <dbReference type="ARBA" id="ARBA00022989"/>
    </source>
</evidence>
<feature type="transmembrane region" description="Helical" evidence="6">
    <location>
        <begin position="161"/>
        <end position="180"/>
    </location>
</feature>
<comment type="caution">
    <text evidence="7">The sequence shown here is derived from an EMBL/GenBank/DDBJ whole genome shotgun (WGS) entry which is preliminary data.</text>
</comment>